<feature type="compositionally biased region" description="Polar residues" evidence="1">
    <location>
        <begin position="538"/>
        <end position="552"/>
    </location>
</feature>
<evidence type="ECO:0000256" key="1">
    <source>
        <dbReference type="SAM" id="MobiDB-lite"/>
    </source>
</evidence>
<keyword evidence="5" id="KW-1185">Reference proteome</keyword>
<evidence type="ECO:0000256" key="3">
    <source>
        <dbReference type="SAM" id="SignalP"/>
    </source>
</evidence>
<feature type="transmembrane region" description="Helical" evidence="2">
    <location>
        <begin position="271"/>
        <end position="294"/>
    </location>
</feature>
<protein>
    <recommendedName>
        <fullName evidence="6">Integral membrane protein</fullName>
    </recommendedName>
</protein>
<keyword evidence="3" id="KW-0732">Signal</keyword>
<dbReference type="PROSITE" id="PS51257">
    <property type="entry name" value="PROKAR_LIPOPROTEIN"/>
    <property type="match status" value="1"/>
</dbReference>
<reference evidence="4 5" key="1">
    <citation type="submission" date="2024-02" db="EMBL/GenBank/DDBJ databases">
        <title>De novo assembly and annotation of 12 fungi associated with fruit tree decline syndrome in Ontario, Canada.</title>
        <authorList>
            <person name="Sulman M."/>
            <person name="Ellouze W."/>
            <person name="Ilyukhin E."/>
        </authorList>
    </citation>
    <scope>NUCLEOTIDE SEQUENCE [LARGE SCALE GENOMIC DNA]</scope>
    <source>
        <strain evidence="4 5">FDS-637</strain>
    </source>
</reference>
<comment type="caution">
    <text evidence="4">The sequence shown here is derived from an EMBL/GenBank/DDBJ whole genome shotgun (WGS) entry which is preliminary data.</text>
</comment>
<evidence type="ECO:0000313" key="4">
    <source>
        <dbReference type="EMBL" id="KAL0261567.1"/>
    </source>
</evidence>
<evidence type="ECO:0008006" key="6">
    <source>
        <dbReference type="Google" id="ProtNLM"/>
    </source>
</evidence>
<name>A0ABR3CLQ3_9PEZI</name>
<sequence>MGHRKIQVLAIAISFICGCYAISAEKFADESCYPTFSYDYLWGDTEDNATDDTAAREGSMKSTRQDLKKSKITKVTGSANDTEWLTKMNVRAPLFAVNDTKATAFRVEEQGWKIVGADLNWWWMYYVEDDWSLQKESEMLKGYPDVDQDPLEVIRYDLDLYSGVAFPCNSTLSTTLLDDSGDNPNASAYGSDFIQKFRERMNDLYLSEDMLSDLVTQYLKEELQEASRAANQTADSTYWKITASYMGVGWNVKCWGDINTALNMATEWDKAASSAATTLMALIPVLLTFGNLILPRDSEAFCSSFLVGIMSAAFSLGLPGMSEKAFGNELSDKFKVYPLSEKTKTSLDTFIQTPKYEPNGETGIPRSTETELPPRYHPLIGRGLRVYYRTVSLSATSAKKQYHRVSRQSSLEPDGPGSLYHHNKDTETFFEFVKSQCNIFVVSYTIALLLVFVTGGRLLSLLYIWQSAKTLGLHVIECQTNAQISGSLRILCSMTGVLVVVNGAYYYEGHRLDERQGWNAWREKYDRGDYDKDDDNTLARSHSAPATQGSFAQNLRRSGLKEAWKVRRKPVGARQDLPRHRSEGSQSEILLQDISYHSRMSSANSLDSNMPRAPEATAGHPYV</sequence>
<proteinExistence type="predicted"/>
<feature type="region of interest" description="Disordered" evidence="1">
    <location>
        <begin position="601"/>
        <end position="623"/>
    </location>
</feature>
<keyword evidence="2" id="KW-1133">Transmembrane helix</keyword>
<feature type="transmembrane region" description="Helical" evidence="2">
    <location>
        <begin position="439"/>
        <end position="465"/>
    </location>
</feature>
<evidence type="ECO:0000256" key="2">
    <source>
        <dbReference type="SAM" id="Phobius"/>
    </source>
</evidence>
<dbReference type="EMBL" id="JAJVCZ030000003">
    <property type="protein sequence ID" value="KAL0261567.1"/>
    <property type="molecule type" value="Genomic_DNA"/>
</dbReference>
<feature type="transmembrane region" description="Helical" evidence="2">
    <location>
        <begin position="301"/>
        <end position="321"/>
    </location>
</feature>
<organism evidence="4 5">
    <name type="scientific">Diplodia seriata</name>
    <dbReference type="NCBI Taxonomy" id="420778"/>
    <lineage>
        <taxon>Eukaryota</taxon>
        <taxon>Fungi</taxon>
        <taxon>Dikarya</taxon>
        <taxon>Ascomycota</taxon>
        <taxon>Pezizomycotina</taxon>
        <taxon>Dothideomycetes</taxon>
        <taxon>Dothideomycetes incertae sedis</taxon>
        <taxon>Botryosphaeriales</taxon>
        <taxon>Botryosphaeriaceae</taxon>
        <taxon>Diplodia</taxon>
    </lineage>
</organism>
<accession>A0ABR3CLQ3</accession>
<feature type="region of interest" description="Disordered" evidence="1">
    <location>
        <begin position="570"/>
        <end position="589"/>
    </location>
</feature>
<dbReference type="Proteomes" id="UP001430584">
    <property type="component" value="Unassembled WGS sequence"/>
</dbReference>
<feature type="signal peptide" evidence="3">
    <location>
        <begin position="1"/>
        <end position="21"/>
    </location>
</feature>
<evidence type="ECO:0000313" key="5">
    <source>
        <dbReference type="Proteomes" id="UP001430584"/>
    </source>
</evidence>
<dbReference type="GeneID" id="92007082"/>
<gene>
    <name evidence="4" type="ORF">SLS55_002997</name>
</gene>
<feature type="region of interest" description="Disordered" evidence="1">
    <location>
        <begin position="532"/>
        <end position="552"/>
    </location>
</feature>
<keyword evidence="2" id="KW-0472">Membrane</keyword>
<feature type="chain" id="PRO_5046853663" description="Integral membrane protein" evidence="3">
    <location>
        <begin position="22"/>
        <end position="623"/>
    </location>
</feature>
<dbReference type="RefSeq" id="XP_066634596.1">
    <property type="nucleotide sequence ID" value="XM_066774477.1"/>
</dbReference>
<keyword evidence="2" id="KW-0812">Transmembrane</keyword>